<dbReference type="InterPro" id="IPR029062">
    <property type="entry name" value="Class_I_gatase-like"/>
</dbReference>
<accession>A0A9W6SHR4</accession>
<feature type="domain" description="HTH araC/xylS-type" evidence="4">
    <location>
        <begin position="226"/>
        <end position="324"/>
    </location>
</feature>
<dbReference type="RefSeq" id="WP_285661397.1">
    <property type="nucleotide sequence ID" value="NZ_BSTX01000001.1"/>
</dbReference>
<dbReference type="Pfam" id="PF12833">
    <property type="entry name" value="HTH_18"/>
    <property type="match status" value="1"/>
</dbReference>
<keyword evidence="3" id="KW-0804">Transcription</keyword>
<keyword evidence="6" id="KW-1185">Reference proteome</keyword>
<dbReference type="CDD" id="cd03137">
    <property type="entry name" value="GATase1_AraC_1"/>
    <property type="match status" value="1"/>
</dbReference>
<dbReference type="GO" id="GO:0003700">
    <property type="term" value="F:DNA-binding transcription factor activity"/>
    <property type="evidence" value="ECO:0007669"/>
    <property type="project" value="InterPro"/>
</dbReference>
<dbReference type="Gene3D" id="1.10.10.60">
    <property type="entry name" value="Homeodomain-like"/>
    <property type="match status" value="1"/>
</dbReference>
<dbReference type="Gene3D" id="3.40.50.880">
    <property type="match status" value="1"/>
</dbReference>
<name>A0A9W6SHR4_9ACTN</name>
<evidence type="ECO:0000313" key="5">
    <source>
        <dbReference type="EMBL" id="GLZ76213.1"/>
    </source>
</evidence>
<comment type="caution">
    <text evidence="5">The sequence shown here is derived from an EMBL/GenBank/DDBJ whole genome shotgun (WGS) entry which is preliminary data.</text>
</comment>
<dbReference type="SUPFAM" id="SSF52317">
    <property type="entry name" value="Class I glutamine amidotransferase-like"/>
    <property type="match status" value="1"/>
</dbReference>
<dbReference type="SUPFAM" id="SSF46689">
    <property type="entry name" value="Homeodomain-like"/>
    <property type="match status" value="2"/>
</dbReference>
<reference evidence="5" key="1">
    <citation type="submission" date="2023-03" db="EMBL/GenBank/DDBJ databases">
        <title>Actinorhabdospora filicis NBRC 111898.</title>
        <authorList>
            <person name="Ichikawa N."/>
            <person name="Sato H."/>
            <person name="Tonouchi N."/>
        </authorList>
    </citation>
    <scope>NUCLEOTIDE SEQUENCE</scope>
    <source>
        <strain evidence="5">NBRC 111898</strain>
    </source>
</reference>
<evidence type="ECO:0000259" key="4">
    <source>
        <dbReference type="PROSITE" id="PS01124"/>
    </source>
</evidence>
<organism evidence="5 6">
    <name type="scientific">Actinorhabdospora filicis</name>
    <dbReference type="NCBI Taxonomy" id="1785913"/>
    <lineage>
        <taxon>Bacteria</taxon>
        <taxon>Bacillati</taxon>
        <taxon>Actinomycetota</taxon>
        <taxon>Actinomycetes</taxon>
        <taxon>Micromonosporales</taxon>
        <taxon>Micromonosporaceae</taxon>
        <taxon>Actinorhabdospora</taxon>
    </lineage>
</organism>
<dbReference type="Pfam" id="PF01965">
    <property type="entry name" value="DJ-1_PfpI"/>
    <property type="match status" value="1"/>
</dbReference>
<evidence type="ECO:0000256" key="3">
    <source>
        <dbReference type="ARBA" id="ARBA00023163"/>
    </source>
</evidence>
<protein>
    <submittedName>
        <fullName evidence="5">Transcriptional regulator FtrA</fullName>
    </submittedName>
</protein>
<dbReference type="PANTHER" id="PTHR43130">
    <property type="entry name" value="ARAC-FAMILY TRANSCRIPTIONAL REGULATOR"/>
    <property type="match status" value="1"/>
</dbReference>
<keyword evidence="1" id="KW-0805">Transcription regulation</keyword>
<evidence type="ECO:0000256" key="2">
    <source>
        <dbReference type="ARBA" id="ARBA00023125"/>
    </source>
</evidence>
<evidence type="ECO:0000256" key="1">
    <source>
        <dbReference type="ARBA" id="ARBA00023015"/>
    </source>
</evidence>
<sequence>MPLPPPLPPPNPHRIAVLVTEGMAPFEFGSVVEVFGLPRPELDIPWYDLTVCADRPDTPMRMLGGFSMTAHAGLDAFAAADTLIVPAVPTPRTGPGEAISEAVRTAHDRGARIVSICSGAFALAAAGVLDGREATTHWRYAALLAERFPAVHVNPDVLYVDHGDVLTSAGSAAGLDLCLHLVRADHGPRVANSVARRLVLAPHREGGQAQFIESAVVDDSGDDGVAVAMSWALDHLDRPVTVADLAARAHMAPRTFIRNFAKRTGTSPMRWIIAQRVAASLPLLEDGDLPVTRVSALVGFDSPVTFRHHFTRAMRTSPSSYRRGFGTTARIGR</sequence>
<dbReference type="PROSITE" id="PS00041">
    <property type="entry name" value="HTH_ARAC_FAMILY_1"/>
    <property type="match status" value="1"/>
</dbReference>
<evidence type="ECO:0000313" key="6">
    <source>
        <dbReference type="Proteomes" id="UP001165079"/>
    </source>
</evidence>
<dbReference type="PROSITE" id="PS01124">
    <property type="entry name" value="HTH_ARAC_FAMILY_2"/>
    <property type="match status" value="1"/>
</dbReference>
<dbReference type="EMBL" id="BSTX01000001">
    <property type="protein sequence ID" value="GLZ76213.1"/>
    <property type="molecule type" value="Genomic_DNA"/>
</dbReference>
<dbReference type="AlphaFoldDB" id="A0A9W6SHR4"/>
<dbReference type="GO" id="GO:0043565">
    <property type="term" value="F:sequence-specific DNA binding"/>
    <property type="evidence" value="ECO:0007669"/>
    <property type="project" value="InterPro"/>
</dbReference>
<dbReference type="Proteomes" id="UP001165079">
    <property type="component" value="Unassembled WGS sequence"/>
</dbReference>
<keyword evidence="2" id="KW-0238">DNA-binding</keyword>
<dbReference type="InterPro" id="IPR018062">
    <property type="entry name" value="HTH_AraC-typ_CS"/>
</dbReference>
<dbReference type="SMART" id="SM00342">
    <property type="entry name" value="HTH_ARAC"/>
    <property type="match status" value="1"/>
</dbReference>
<dbReference type="InterPro" id="IPR009057">
    <property type="entry name" value="Homeodomain-like_sf"/>
</dbReference>
<dbReference type="InterPro" id="IPR052158">
    <property type="entry name" value="INH-QAR"/>
</dbReference>
<dbReference type="InterPro" id="IPR018060">
    <property type="entry name" value="HTH_AraC"/>
</dbReference>
<gene>
    <name evidence="5" type="primary">ftrA</name>
    <name evidence="5" type="ORF">Afil01_10200</name>
</gene>
<proteinExistence type="predicted"/>
<dbReference type="InterPro" id="IPR002818">
    <property type="entry name" value="DJ-1/PfpI"/>
</dbReference>
<dbReference type="PANTHER" id="PTHR43130:SF3">
    <property type="entry name" value="HTH-TYPE TRANSCRIPTIONAL REGULATOR RV1931C"/>
    <property type="match status" value="1"/>
</dbReference>